<sequence>MTAPRMAHTLRENIERLSARAERQAEHAPVGDRIADAITRFAGSMRFVALHALLFGGWIAWNLGVIPGLAPFDPTFVVLAMGASVEAIFLSTFVLISQNRMAAAADRRGDLDLHISLLTEHELTRLAGMIERMAQKMGVSTDPEIDEIKRDVSPEEVLDALDEKSSN</sequence>
<dbReference type="Pfam" id="PF06210">
    <property type="entry name" value="DUF1003"/>
    <property type="match status" value="1"/>
</dbReference>
<keyword evidence="3" id="KW-1185">Reference proteome</keyword>
<organism evidence="2 3">
    <name type="scientific">Sphingomonas mucosissima</name>
    <dbReference type="NCBI Taxonomy" id="370959"/>
    <lineage>
        <taxon>Bacteria</taxon>
        <taxon>Pseudomonadati</taxon>
        <taxon>Pseudomonadota</taxon>
        <taxon>Alphaproteobacteria</taxon>
        <taxon>Sphingomonadales</taxon>
        <taxon>Sphingomonadaceae</taxon>
        <taxon>Sphingomonas</taxon>
    </lineage>
</organism>
<evidence type="ECO:0000313" key="3">
    <source>
        <dbReference type="Proteomes" id="UP000197783"/>
    </source>
</evidence>
<dbReference type="Proteomes" id="UP000197783">
    <property type="component" value="Unassembled WGS sequence"/>
</dbReference>
<proteinExistence type="predicted"/>
<evidence type="ECO:0000256" key="1">
    <source>
        <dbReference type="SAM" id="Phobius"/>
    </source>
</evidence>
<accession>A0A245ZMG9</accession>
<keyword evidence="1" id="KW-0472">Membrane</keyword>
<dbReference type="EMBL" id="NBBJ01000002">
    <property type="protein sequence ID" value="OWK30933.1"/>
    <property type="molecule type" value="Genomic_DNA"/>
</dbReference>
<feature type="transmembrane region" description="Helical" evidence="1">
    <location>
        <begin position="76"/>
        <end position="97"/>
    </location>
</feature>
<protein>
    <recommendedName>
        <fullName evidence="4">DUF1003 domain-containing protein</fullName>
    </recommendedName>
</protein>
<keyword evidence="1" id="KW-0812">Transmembrane</keyword>
<reference evidence="2 3" key="1">
    <citation type="submission" date="2017-03" db="EMBL/GenBank/DDBJ databases">
        <title>Genome sequence of Sphingomonas mucosissima DSM 17494.</title>
        <authorList>
            <person name="Poehlein A."/>
            <person name="Wuebbeler J.H."/>
            <person name="Steinbuechel A."/>
            <person name="Daniel R."/>
        </authorList>
    </citation>
    <scope>NUCLEOTIDE SEQUENCE [LARGE SCALE GENOMIC DNA]</scope>
    <source>
        <strain evidence="2 3">DSM 17494</strain>
    </source>
</reference>
<name>A0A245ZMG9_9SPHN</name>
<dbReference type="OrthoDB" id="9795736at2"/>
<feature type="transmembrane region" description="Helical" evidence="1">
    <location>
        <begin position="47"/>
        <end position="70"/>
    </location>
</feature>
<dbReference type="RefSeq" id="WP_088333598.1">
    <property type="nucleotide sequence ID" value="NZ_NBBJ01000002.1"/>
</dbReference>
<dbReference type="AlphaFoldDB" id="A0A245ZMG9"/>
<comment type="caution">
    <text evidence="2">The sequence shown here is derived from an EMBL/GenBank/DDBJ whole genome shotgun (WGS) entry which is preliminary data.</text>
</comment>
<evidence type="ECO:0000313" key="2">
    <source>
        <dbReference type="EMBL" id="OWK30933.1"/>
    </source>
</evidence>
<dbReference type="InterPro" id="IPR010406">
    <property type="entry name" value="DUF1003"/>
</dbReference>
<evidence type="ECO:0008006" key="4">
    <source>
        <dbReference type="Google" id="ProtNLM"/>
    </source>
</evidence>
<gene>
    <name evidence="2" type="ORF">SPMU_19240</name>
</gene>
<keyword evidence="1" id="KW-1133">Transmembrane helix</keyword>